<organism evidence="2 3">
    <name type="scientific">Microvirga tunisiensis</name>
    <dbReference type="NCBI Taxonomy" id="2108360"/>
    <lineage>
        <taxon>Bacteria</taxon>
        <taxon>Pseudomonadati</taxon>
        <taxon>Pseudomonadota</taxon>
        <taxon>Alphaproteobacteria</taxon>
        <taxon>Hyphomicrobiales</taxon>
        <taxon>Methylobacteriaceae</taxon>
        <taxon>Microvirga</taxon>
    </lineage>
</organism>
<gene>
    <name evidence="2" type="ORF">FS320_02910</name>
</gene>
<evidence type="ECO:0008006" key="4">
    <source>
        <dbReference type="Google" id="ProtNLM"/>
    </source>
</evidence>
<evidence type="ECO:0000313" key="2">
    <source>
        <dbReference type="EMBL" id="MPR24201.1"/>
    </source>
</evidence>
<name>A0A5N7MBA3_9HYPH</name>
<dbReference type="EMBL" id="VOSK01000004">
    <property type="protein sequence ID" value="MPR24201.1"/>
    <property type="molecule type" value="Genomic_DNA"/>
</dbReference>
<keyword evidence="1" id="KW-0732">Signal</keyword>
<keyword evidence="3" id="KW-1185">Reference proteome</keyword>
<dbReference type="AlphaFoldDB" id="A0A5N7MBA3"/>
<protein>
    <recommendedName>
        <fullName evidence="4">Phosphate starvation-inducible protein PsiF</fullName>
    </recommendedName>
</protein>
<dbReference type="Proteomes" id="UP000403266">
    <property type="component" value="Unassembled WGS sequence"/>
</dbReference>
<evidence type="ECO:0000313" key="3">
    <source>
        <dbReference type="Proteomes" id="UP000403266"/>
    </source>
</evidence>
<comment type="caution">
    <text evidence="2">The sequence shown here is derived from an EMBL/GenBank/DDBJ whole genome shotgun (WGS) entry which is preliminary data.</text>
</comment>
<reference evidence="2 3" key="1">
    <citation type="journal article" date="2019" name="Syst. Appl. Microbiol.">
        <title>Microvirga tunisiensis sp. nov., a root nodule symbiotic bacterium isolated from Lupinus micranthus and L. luteus grown in Northern Tunisia.</title>
        <authorList>
            <person name="Msaddak A."/>
            <person name="Rejili M."/>
            <person name="Duran D."/>
            <person name="Mars M."/>
            <person name="Palacios J.M."/>
            <person name="Ruiz-Argueso T."/>
            <person name="Rey L."/>
            <person name="Imperial J."/>
        </authorList>
    </citation>
    <scope>NUCLEOTIDE SEQUENCE [LARGE SCALE GENOMIC DNA]</scope>
    <source>
        <strain evidence="2 3">Lmie10</strain>
    </source>
</reference>
<proteinExistence type="predicted"/>
<evidence type="ECO:0000256" key="1">
    <source>
        <dbReference type="SAM" id="SignalP"/>
    </source>
</evidence>
<dbReference type="RefSeq" id="WP_152709108.1">
    <property type="nucleotide sequence ID" value="NZ_VOSJ01000003.1"/>
</dbReference>
<sequence length="83" mass="8901">MNRIVSSALAAAMALSMAGAAQAAMEMKPKKEPTAAQLAARERMTKCSAEWKEAKAGGKLAKDAKWPKFWSECNTRLKGGMKA</sequence>
<feature type="chain" id="PRO_5030135243" description="Phosphate starvation-inducible protein PsiF" evidence="1">
    <location>
        <begin position="24"/>
        <end position="83"/>
    </location>
</feature>
<feature type="signal peptide" evidence="1">
    <location>
        <begin position="1"/>
        <end position="23"/>
    </location>
</feature>
<accession>A0A5N7MBA3</accession>